<keyword evidence="4" id="KW-1185">Reference proteome</keyword>
<name>A0A316VQ32_9BASI</name>
<organism evidence="3 4">
    <name type="scientific">Meira miltonrushii</name>
    <dbReference type="NCBI Taxonomy" id="1280837"/>
    <lineage>
        <taxon>Eukaryota</taxon>
        <taxon>Fungi</taxon>
        <taxon>Dikarya</taxon>
        <taxon>Basidiomycota</taxon>
        <taxon>Ustilaginomycotina</taxon>
        <taxon>Exobasidiomycetes</taxon>
        <taxon>Exobasidiales</taxon>
        <taxon>Brachybasidiaceae</taxon>
        <taxon>Meira</taxon>
    </lineage>
</organism>
<reference evidence="3 4" key="1">
    <citation type="journal article" date="2018" name="Mol. Biol. Evol.">
        <title>Broad Genomic Sampling Reveals a Smut Pathogenic Ancestry of the Fungal Clade Ustilaginomycotina.</title>
        <authorList>
            <person name="Kijpornyongpan T."/>
            <person name="Mondo S.J."/>
            <person name="Barry K."/>
            <person name="Sandor L."/>
            <person name="Lee J."/>
            <person name="Lipzen A."/>
            <person name="Pangilinan J."/>
            <person name="LaButti K."/>
            <person name="Hainaut M."/>
            <person name="Henrissat B."/>
            <person name="Grigoriev I.V."/>
            <person name="Spatafora J.W."/>
            <person name="Aime M.C."/>
        </authorList>
    </citation>
    <scope>NUCLEOTIDE SEQUENCE [LARGE SCALE GENOMIC DNA]</scope>
    <source>
        <strain evidence="3 4">MCA 3882</strain>
    </source>
</reference>
<evidence type="ECO:0000313" key="4">
    <source>
        <dbReference type="Proteomes" id="UP000245771"/>
    </source>
</evidence>
<feature type="compositionally biased region" description="Basic and acidic residues" evidence="1">
    <location>
        <begin position="90"/>
        <end position="112"/>
    </location>
</feature>
<dbReference type="InParanoid" id="A0A316VQ32"/>
<feature type="compositionally biased region" description="Basic residues" evidence="1">
    <location>
        <begin position="198"/>
        <end position="217"/>
    </location>
</feature>
<feature type="region of interest" description="Disordered" evidence="1">
    <location>
        <begin position="599"/>
        <end position="633"/>
    </location>
</feature>
<sequence>MQKLFYLVLLLSAYILASGHRGSNERFLKSQVAEIPPSGMYTFLWKRGKGLDVDLNLSPPQEEVLKSPEGNEQHGKDGQSTPASVTVKENAPRSDDVENQRRLMNNKKEAERRRKQRAAWEEAVTDSSKMTPELFQQISRHYQSQRKRQKKYYDKVETKVKSSTANSKEIATFNRHHRTIEWRSESEANEAYYQKLLKKERERKRKNREKKKQKLQKRALSPGIDLNMEPVAEQAASSLPRDESQAEVHSQPEGQTENVRRRGRPRVPADVRMQKERMRGIRWREGKRAKEQEGKSEDPSIVRPRRGRPRIPAEVRRERDLARAQRWRDQQKARFKEALQDPSKMTEEVKAEITKYKGIQKASAKKHYEKLKAKVESNAEISPYEFRNYHLLHQTAQWRSASKENQAAYERRLLRSRERRIAKRKGAVVKEGKDEQGPILRKRANGLKIDLNHTPPRDEEGEEGVLIDTASTAAADDTKGISKDQRRERYRIRKRLERLKRKQKWKEAQEDPTKLTPELKASIERFKHNKRLEYQRRAKRQKEAAKDPKNIEASKKRNRQRVQKYHLTKMQKKNSGQLLTPNEQKYFDRHYRTLEWRFSNKESHERHLMRRRESYREKQTKNAADDIGEKDRN</sequence>
<dbReference type="GeneID" id="37022097"/>
<proteinExistence type="predicted"/>
<feature type="compositionally biased region" description="Basic and acidic residues" evidence="1">
    <location>
        <begin position="530"/>
        <end position="555"/>
    </location>
</feature>
<feature type="region of interest" description="Disordered" evidence="1">
    <location>
        <begin position="530"/>
        <end position="561"/>
    </location>
</feature>
<dbReference type="AlphaFoldDB" id="A0A316VQ32"/>
<feature type="compositionally biased region" description="Basic and acidic residues" evidence="1">
    <location>
        <begin position="476"/>
        <end position="487"/>
    </location>
</feature>
<dbReference type="Proteomes" id="UP000245771">
    <property type="component" value="Unassembled WGS sequence"/>
</dbReference>
<dbReference type="RefSeq" id="XP_025358825.1">
    <property type="nucleotide sequence ID" value="XM_025500316.1"/>
</dbReference>
<feature type="signal peptide" evidence="2">
    <location>
        <begin position="1"/>
        <end position="19"/>
    </location>
</feature>
<protein>
    <submittedName>
        <fullName evidence="3">Uncharacterized protein</fullName>
    </submittedName>
</protein>
<feature type="region of interest" description="Disordered" evidence="1">
    <location>
        <begin position="61"/>
        <end position="126"/>
    </location>
</feature>
<evidence type="ECO:0000256" key="2">
    <source>
        <dbReference type="SAM" id="SignalP"/>
    </source>
</evidence>
<feature type="compositionally biased region" description="Basic and acidic residues" evidence="1">
    <location>
        <begin position="63"/>
        <end position="77"/>
    </location>
</feature>
<dbReference type="EMBL" id="KZ819602">
    <property type="protein sequence ID" value="PWN38523.1"/>
    <property type="molecule type" value="Genomic_DNA"/>
</dbReference>
<feature type="region of interest" description="Disordered" evidence="1">
    <location>
        <begin position="198"/>
        <end position="312"/>
    </location>
</feature>
<accession>A0A316VQ32</accession>
<keyword evidence="2" id="KW-0732">Signal</keyword>
<gene>
    <name evidence="3" type="ORF">FA14DRAFT_171190</name>
</gene>
<feature type="compositionally biased region" description="Basic and acidic residues" evidence="1">
    <location>
        <begin position="267"/>
        <end position="300"/>
    </location>
</feature>
<feature type="region of interest" description="Disordered" evidence="1">
    <location>
        <begin position="449"/>
        <end position="487"/>
    </location>
</feature>
<evidence type="ECO:0000313" key="3">
    <source>
        <dbReference type="EMBL" id="PWN38523.1"/>
    </source>
</evidence>
<evidence type="ECO:0000256" key="1">
    <source>
        <dbReference type="SAM" id="MobiDB-lite"/>
    </source>
</evidence>
<feature type="chain" id="PRO_5016290125" evidence="2">
    <location>
        <begin position="20"/>
        <end position="633"/>
    </location>
</feature>
<dbReference type="STRING" id="1280837.A0A316VQ32"/>